<dbReference type="EMBL" id="KN832135">
    <property type="protein sequence ID" value="KIN93788.1"/>
    <property type="molecule type" value="Genomic_DNA"/>
</dbReference>
<organism evidence="1 2">
    <name type="scientific">Pisolithus tinctorius Marx 270</name>
    <dbReference type="NCBI Taxonomy" id="870435"/>
    <lineage>
        <taxon>Eukaryota</taxon>
        <taxon>Fungi</taxon>
        <taxon>Dikarya</taxon>
        <taxon>Basidiomycota</taxon>
        <taxon>Agaricomycotina</taxon>
        <taxon>Agaricomycetes</taxon>
        <taxon>Agaricomycetidae</taxon>
        <taxon>Boletales</taxon>
        <taxon>Sclerodermatineae</taxon>
        <taxon>Pisolithaceae</taxon>
        <taxon>Pisolithus</taxon>
    </lineage>
</organism>
<protein>
    <submittedName>
        <fullName evidence="1">Uncharacterized protein</fullName>
    </submittedName>
</protein>
<sequence>MDSPTFDLTQGYSSPWNSFIIDHLLDEFQRRGNEEHWPVMKSNDYMLEILRERYRRLHTTWRKAQPRITTKGTVETSAEIEERLVVERTRVLKEGRQTTRRRNKYQRRCAVLEHMVALKKDSTNGEGDLCAWQWLLQLIHTLGKHGMSSEDSDIDNNVMTIL</sequence>
<gene>
    <name evidence="1" type="ORF">M404DRAFT_35728</name>
</gene>
<reference evidence="1 2" key="1">
    <citation type="submission" date="2014-04" db="EMBL/GenBank/DDBJ databases">
        <authorList>
            <consortium name="DOE Joint Genome Institute"/>
            <person name="Kuo A."/>
            <person name="Kohler A."/>
            <person name="Costa M.D."/>
            <person name="Nagy L.G."/>
            <person name="Floudas D."/>
            <person name="Copeland A."/>
            <person name="Barry K.W."/>
            <person name="Cichocki N."/>
            <person name="Veneault-Fourrey C."/>
            <person name="LaButti K."/>
            <person name="Lindquist E.A."/>
            <person name="Lipzen A."/>
            <person name="Lundell T."/>
            <person name="Morin E."/>
            <person name="Murat C."/>
            <person name="Sun H."/>
            <person name="Tunlid A."/>
            <person name="Henrissat B."/>
            <person name="Grigoriev I.V."/>
            <person name="Hibbett D.S."/>
            <person name="Martin F."/>
            <person name="Nordberg H.P."/>
            <person name="Cantor M.N."/>
            <person name="Hua S.X."/>
        </authorList>
    </citation>
    <scope>NUCLEOTIDE SEQUENCE [LARGE SCALE GENOMIC DNA]</scope>
    <source>
        <strain evidence="1 2">Marx 270</strain>
    </source>
</reference>
<dbReference type="HOGENOM" id="CLU_1636090_0_0_1"/>
<dbReference type="InParanoid" id="A0A0C3NDZ2"/>
<keyword evidence="2" id="KW-1185">Reference proteome</keyword>
<dbReference type="STRING" id="870435.A0A0C3NDZ2"/>
<dbReference type="OrthoDB" id="3269403at2759"/>
<accession>A0A0C3NDZ2</accession>
<name>A0A0C3NDZ2_PISTI</name>
<dbReference type="AlphaFoldDB" id="A0A0C3NDZ2"/>
<dbReference type="Proteomes" id="UP000054217">
    <property type="component" value="Unassembled WGS sequence"/>
</dbReference>
<evidence type="ECO:0000313" key="2">
    <source>
        <dbReference type="Proteomes" id="UP000054217"/>
    </source>
</evidence>
<proteinExistence type="predicted"/>
<reference evidence="2" key="2">
    <citation type="submission" date="2015-01" db="EMBL/GenBank/DDBJ databases">
        <title>Evolutionary Origins and Diversification of the Mycorrhizal Mutualists.</title>
        <authorList>
            <consortium name="DOE Joint Genome Institute"/>
            <consortium name="Mycorrhizal Genomics Consortium"/>
            <person name="Kohler A."/>
            <person name="Kuo A."/>
            <person name="Nagy L.G."/>
            <person name="Floudas D."/>
            <person name="Copeland A."/>
            <person name="Barry K.W."/>
            <person name="Cichocki N."/>
            <person name="Veneault-Fourrey C."/>
            <person name="LaButti K."/>
            <person name="Lindquist E.A."/>
            <person name="Lipzen A."/>
            <person name="Lundell T."/>
            <person name="Morin E."/>
            <person name="Murat C."/>
            <person name="Riley R."/>
            <person name="Ohm R."/>
            <person name="Sun H."/>
            <person name="Tunlid A."/>
            <person name="Henrissat B."/>
            <person name="Grigoriev I.V."/>
            <person name="Hibbett D.S."/>
            <person name="Martin F."/>
        </authorList>
    </citation>
    <scope>NUCLEOTIDE SEQUENCE [LARGE SCALE GENOMIC DNA]</scope>
    <source>
        <strain evidence="2">Marx 270</strain>
    </source>
</reference>
<evidence type="ECO:0000313" key="1">
    <source>
        <dbReference type="EMBL" id="KIN93788.1"/>
    </source>
</evidence>